<dbReference type="EMBL" id="MU251549">
    <property type="protein sequence ID" value="KAG9232417.1"/>
    <property type="molecule type" value="Genomic_DNA"/>
</dbReference>
<sequence length="96" mass="10737">MARSYHSLGSYTIRPKFLIGQVLAWPHQLLALFFPLPLTRSCQGEDESKPEHTPSTSPSLLAIFDWCWPLPETERIPIGLKLTSNTAGSKHPGFGY</sequence>
<proteinExistence type="predicted"/>
<evidence type="ECO:0000313" key="1">
    <source>
        <dbReference type="EMBL" id="KAG9232417.1"/>
    </source>
</evidence>
<keyword evidence="2" id="KW-1185">Reference proteome</keyword>
<protein>
    <submittedName>
        <fullName evidence="1">Uncharacterized protein</fullName>
    </submittedName>
</protein>
<organism evidence="1 2">
    <name type="scientific">Amylocarpus encephaloides</name>
    <dbReference type="NCBI Taxonomy" id="45428"/>
    <lineage>
        <taxon>Eukaryota</taxon>
        <taxon>Fungi</taxon>
        <taxon>Dikarya</taxon>
        <taxon>Ascomycota</taxon>
        <taxon>Pezizomycotina</taxon>
        <taxon>Leotiomycetes</taxon>
        <taxon>Helotiales</taxon>
        <taxon>Helotiales incertae sedis</taxon>
        <taxon>Amylocarpus</taxon>
    </lineage>
</organism>
<dbReference type="AlphaFoldDB" id="A0A9P7YF99"/>
<reference evidence="1" key="1">
    <citation type="journal article" date="2021" name="IMA Fungus">
        <title>Genomic characterization of three marine fungi, including Emericellopsis atlantica sp. nov. with signatures of a generalist lifestyle and marine biomass degradation.</title>
        <authorList>
            <person name="Hagestad O.C."/>
            <person name="Hou L."/>
            <person name="Andersen J.H."/>
            <person name="Hansen E.H."/>
            <person name="Altermark B."/>
            <person name="Li C."/>
            <person name="Kuhnert E."/>
            <person name="Cox R.J."/>
            <person name="Crous P.W."/>
            <person name="Spatafora J.W."/>
            <person name="Lail K."/>
            <person name="Amirebrahimi M."/>
            <person name="Lipzen A."/>
            <person name="Pangilinan J."/>
            <person name="Andreopoulos W."/>
            <person name="Hayes R.D."/>
            <person name="Ng V."/>
            <person name="Grigoriev I.V."/>
            <person name="Jackson S.A."/>
            <person name="Sutton T.D.S."/>
            <person name="Dobson A.D.W."/>
            <person name="Rama T."/>
        </authorList>
    </citation>
    <scope>NUCLEOTIDE SEQUENCE</scope>
    <source>
        <strain evidence="1">TRa018bII</strain>
    </source>
</reference>
<gene>
    <name evidence="1" type="ORF">BJ875DRAFT_466838</name>
</gene>
<evidence type="ECO:0000313" key="2">
    <source>
        <dbReference type="Proteomes" id="UP000824998"/>
    </source>
</evidence>
<name>A0A9P7YF99_9HELO</name>
<comment type="caution">
    <text evidence="1">The sequence shown here is derived from an EMBL/GenBank/DDBJ whole genome shotgun (WGS) entry which is preliminary data.</text>
</comment>
<dbReference type="Proteomes" id="UP000824998">
    <property type="component" value="Unassembled WGS sequence"/>
</dbReference>
<accession>A0A9P7YF99</accession>